<sequence length="56" mass="6142">MSDGGAESVRRGMAETWRQAMDAKNEWTGNEQENEGGTHHRVRPSLCVAPEADAIT</sequence>
<organism evidence="2 3">
    <name type="scientific">Bifidobacterium castoris</name>
    <dbReference type="NCBI Taxonomy" id="2306972"/>
    <lineage>
        <taxon>Bacteria</taxon>
        <taxon>Bacillati</taxon>
        <taxon>Actinomycetota</taxon>
        <taxon>Actinomycetes</taxon>
        <taxon>Bifidobacteriales</taxon>
        <taxon>Bifidobacteriaceae</taxon>
        <taxon>Bifidobacterium</taxon>
    </lineage>
</organism>
<dbReference type="Proteomes" id="UP000288052">
    <property type="component" value="Unassembled WGS sequence"/>
</dbReference>
<evidence type="ECO:0000313" key="3">
    <source>
        <dbReference type="Proteomes" id="UP000288052"/>
    </source>
</evidence>
<gene>
    <name evidence="2" type="ORF">D2E22_0950</name>
</gene>
<evidence type="ECO:0000256" key="1">
    <source>
        <dbReference type="SAM" id="MobiDB-lite"/>
    </source>
</evidence>
<dbReference type="AlphaFoldDB" id="A0A430F7K4"/>
<feature type="region of interest" description="Disordered" evidence="1">
    <location>
        <begin position="28"/>
        <end position="56"/>
    </location>
</feature>
<comment type="caution">
    <text evidence="2">The sequence shown here is derived from an EMBL/GenBank/DDBJ whole genome shotgun (WGS) entry which is preliminary data.</text>
</comment>
<accession>A0A430F7K4</accession>
<name>A0A430F7K4_9BIFI</name>
<reference evidence="2 3" key="1">
    <citation type="submission" date="2018-09" db="EMBL/GenBank/DDBJ databases">
        <title>Characterization of the phylogenetic diversity of five novel species belonging to the genus Bifidobacterium.</title>
        <authorList>
            <person name="Lugli G.A."/>
            <person name="Duranti S."/>
            <person name="Milani C."/>
        </authorList>
    </citation>
    <scope>NUCLEOTIDE SEQUENCE [LARGE SCALE GENOMIC DNA]</scope>
    <source>
        <strain evidence="2 3">2020B</strain>
    </source>
</reference>
<keyword evidence="3" id="KW-1185">Reference proteome</keyword>
<proteinExistence type="predicted"/>
<protein>
    <submittedName>
        <fullName evidence="2">Uncharacterized protein</fullName>
    </submittedName>
</protein>
<dbReference type="EMBL" id="QXGI01000003">
    <property type="protein sequence ID" value="RSX48812.1"/>
    <property type="molecule type" value="Genomic_DNA"/>
</dbReference>
<evidence type="ECO:0000313" key="2">
    <source>
        <dbReference type="EMBL" id="RSX48812.1"/>
    </source>
</evidence>